<comment type="caution">
    <text evidence="1">The sequence shown here is derived from an EMBL/GenBank/DDBJ whole genome shotgun (WGS) entry which is preliminary data.</text>
</comment>
<sequence length="105" mass="10885">MNTLGLAAVVAGAAYPASLSLDVALLPILVRRVLLVDQLILVPIMTSSYCVGSEIAVGLGRRLGLPCSMAAHQFPPLVHLVLVGGAAIRLQRSRCCVGAGKAREP</sequence>
<dbReference type="AlphaFoldDB" id="A0A835VJP0"/>
<evidence type="ECO:0000313" key="1">
    <source>
        <dbReference type="EMBL" id="KAG0503139.1"/>
    </source>
</evidence>
<proteinExistence type="predicted"/>
<dbReference type="EMBL" id="JADCNM010000001">
    <property type="protein sequence ID" value="KAG0503139.1"/>
    <property type="molecule type" value="Genomic_DNA"/>
</dbReference>
<evidence type="ECO:0000313" key="2">
    <source>
        <dbReference type="Proteomes" id="UP000639772"/>
    </source>
</evidence>
<name>A0A835VJP0_VANPL</name>
<protein>
    <submittedName>
        <fullName evidence="1">Uncharacterized protein</fullName>
    </submittedName>
</protein>
<reference evidence="1 2" key="1">
    <citation type="journal article" date="2020" name="Nat. Food">
        <title>A phased Vanilla planifolia genome enables genetic improvement of flavour and production.</title>
        <authorList>
            <person name="Hasing T."/>
            <person name="Tang H."/>
            <person name="Brym M."/>
            <person name="Khazi F."/>
            <person name="Huang T."/>
            <person name="Chambers A.H."/>
        </authorList>
    </citation>
    <scope>NUCLEOTIDE SEQUENCE [LARGE SCALE GENOMIC DNA]</scope>
    <source>
        <tissue evidence="1">Leaf</tissue>
    </source>
</reference>
<gene>
    <name evidence="1" type="ORF">HPP92_003211</name>
</gene>
<organism evidence="1 2">
    <name type="scientific">Vanilla planifolia</name>
    <name type="common">Vanilla</name>
    <dbReference type="NCBI Taxonomy" id="51239"/>
    <lineage>
        <taxon>Eukaryota</taxon>
        <taxon>Viridiplantae</taxon>
        <taxon>Streptophyta</taxon>
        <taxon>Embryophyta</taxon>
        <taxon>Tracheophyta</taxon>
        <taxon>Spermatophyta</taxon>
        <taxon>Magnoliopsida</taxon>
        <taxon>Liliopsida</taxon>
        <taxon>Asparagales</taxon>
        <taxon>Orchidaceae</taxon>
        <taxon>Vanilloideae</taxon>
        <taxon>Vanilleae</taxon>
        <taxon>Vanilla</taxon>
    </lineage>
</organism>
<accession>A0A835VJP0</accession>
<dbReference type="Proteomes" id="UP000639772">
    <property type="component" value="Chromosome 1"/>
</dbReference>